<dbReference type="InterPro" id="IPR002328">
    <property type="entry name" value="ADH_Zn_CS"/>
</dbReference>
<dbReference type="PROSITE" id="PS00059">
    <property type="entry name" value="ADH_ZINC"/>
    <property type="match status" value="1"/>
</dbReference>
<comment type="similarity">
    <text evidence="7">Belongs to the zinc-containing alcohol dehydrogenase family.</text>
</comment>
<keyword evidence="2 7" id="KW-0479">Metal-binding</keyword>
<evidence type="ECO:0000256" key="6">
    <source>
        <dbReference type="ARBA" id="ARBA00048262"/>
    </source>
</evidence>
<comment type="caution">
    <text evidence="9">The sequence shown here is derived from an EMBL/GenBank/DDBJ whole genome shotgun (WGS) entry which is preliminary data.</text>
</comment>
<dbReference type="InterPro" id="IPR013154">
    <property type="entry name" value="ADH-like_N"/>
</dbReference>
<keyword evidence="4" id="KW-0560">Oxidoreductase</keyword>
<comment type="cofactor">
    <cofactor evidence="1 7">
        <name>Zn(2+)</name>
        <dbReference type="ChEBI" id="CHEBI:29105"/>
    </cofactor>
</comment>
<reference evidence="9" key="1">
    <citation type="submission" date="2021-01" db="EMBL/GenBank/DDBJ databases">
        <title>Whole genome shotgun sequence of Actinoplanes capillaceus NBRC 16408.</title>
        <authorList>
            <person name="Komaki H."/>
            <person name="Tamura T."/>
        </authorList>
    </citation>
    <scope>NUCLEOTIDE SEQUENCE [LARGE SCALE GENOMIC DNA]</scope>
    <source>
        <strain evidence="9">NBRC 16408</strain>
    </source>
</reference>
<evidence type="ECO:0000313" key="9">
    <source>
        <dbReference type="EMBL" id="GID43134.1"/>
    </source>
</evidence>
<accession>A0ABQ3W959</accession>
<dbReference type="InterPro" id="IPR047109">
    <property type="entry name" value="CAD-like"/>
</dbReference>
<evidence type="ECO:0000256" key="3">
    <source>
        <dbReference type="ARBA" id="ARBA00022833"/>
    </source>
</evidence>
<dbReference type="InterPro" id="IPR020843">
    <property type="entry name" value="ER"/>
</dbReference>
<evidence type="ECO:0000256" key="5">
    <source>
        <dbReference type="ARBA" id="ARBA00024074"/>
    </source>
</evidence>
<evidence type="ECO:0000256" key="1">
    <source>
        <dbReference type="ARBA" id="ARBA00001947"/>
    </source>
</evidence>
<sequence>MALEWHMRKTLWHNSGAKLAPGVEGALSVHPSRVVGAADSQARSSVRRDITTSEDTIFTVNAIAAPSATEPLVRTTVERRDPGPRDVLIEISYAGICHSDIHTVRGEWGEVPYPLTVGHEIVGHVTKVGAEVTRHRVGDRVGVGCMVNSCRECANCRAGQEQYCLNGNVGTYASTDRDGTVTQGGYSTHIVVDEDFVLRVPEAIPHEAAAPLLCAGITTYSPLAHWKAGPGKRVAVVGMGGLGHMAVKIAVAMGAEVTVLSQTLGKKDDGLRFGAEHYHATSDPATFEALANTFDLIVNTVSAPIDVNAYLRLLRLDGTMVNVGAPPEALPVKVFTLFSNRRSFAGSSIGGIAETQEMLDFCAEHGIAPEIELIDADRVNEAYERVLTSDVRYRFVIDVDSLR</sequence>
<dbReference type="PANTHER" id="PTHR42683">
    <property type="entry name" value="ALDEHYDE REDUCTASE"/>
    <property type="match status" value="1"/>
</dbReference>
<dbReference type="Gene3D" id="3.90.180.10">
    <property type="entry name" value="Medium-chain alcohol dehydrogenases, catalytic domain"/>
    <property type="match status" value="1"/>
</dbReference>
<keyword evidence="3 7" id="KW-0862">Zinc</keyword>
<name>A0ABQ3W959_9ACTN</name>
<dbReference type="EC" id="1.1.1.2" evidence="5"/>
<proteinExistence type="inferred from homology"/>
<dbReference type="SUPFAM" id="SSF50129">
    <property type="entry name" value="GroES-like"/>
    <property type="match status" value="1"/>
</dbReference>
<evidence type="ECO:0000256" key="7">
    <source>
        <dbReference type="RuleBase" id="RU361277"/>
    </source>
</evidence>
<feature type="domain" description="Enoyl reductase (ER)" evidence="8">
    <location>
        <begin position="67"/>
        <end position="397"/>
    </location>
</feature>
<organism evidence="9">
    <name type="scientific">Actinoplanes campanulatus</name>
    <dbReference type="NCBI Taxonomy" id="113559"/>
    <lineage>
        <taxon>Bacteria</taxon>
        <taxon>Bacillati</taxon>
        <taxon>Actinomycetota</taxon>
        <taxon>Actinomycetes</taxon>
        <taxon>Micromonosporales</taxon>
        <taxon>Micromonosporaceae</taxon>
        <taxon>Actinoplanes</taxon>
    </lineage>
</organism>
<evidence type="ECO:0000256" key="4">
    <source>
        <dbReference type="ARBA" id="ARBA00023002"/>
    </source>
</evidence>
<dbReference type="Pfam" id="PF00107">
    <property type="entry name" value="ADH_zinc_N"/>
    <property type="match status" value="1"/>
</dbReference>
<evidence type="ECO:0000259" key="8">
    <source>
        <dbReference type="SMART" id="SM00829"/>
    </source>
</evidence>
<dbReference type="InterPro" id="IPR013149">
    <property type="entry name" value="ADH-like_C"/>
</dbReference>
<dbReference type="CDD" id="cd05283">
    <property type="entry name" value="CAD1"/>
    <property type="match status" value="1"/>
</dbReference>
<evidence type="ECO:0000256" key="2">
    <source>
        <dbReference type="ARBA" id="ARBA00022723"/>
    </source>
</evidence>
<dbReference type="InterPro" id="IPR011032">
    <property type="entry name" value="GroES-like_sf"/>
</dbReference>
<dbReference type="SMART" id="SM00829">
    <property type="entry name" value="PKS_ER"/>
    <property type="match status" value="1"/>
</dbReference>
<gene>
    <name evidence="9" type="ORF">Aca07nite_04090</name>
</gene>
<protein>
    <recommendedName>
        <fullName evidence="5">alcohol dehydrogenase (NADP(+))</fullName>
        <ecNumber evidence="5">1.1.1.2</ecNumber>
    </recommendedName>
</protein>
<dbReference type="Gene3D" id="3.40.50.720">
    <property type="entry name" value="NAD(P)-binding Rossmann-like Domain"/>
    <property type="match status" value="1"/>
</dbReference>
<dbReference type="InterPro" id="IPR036291">
    <property type="entry name" value="NAD(P)-bd_dom_sf"/>
</dbReference>
<dbReference type="SUPFAM" id="SSF51735">
    <property type="entry name" value="NAD(P)-binding Rossmann-fold domains"/>
    <property type="match status" value="1"/>
</dbReference>
<dbReference type="Pfam" id="PF08240">
    <property type="entry name" value="ADH_N"/>
    <property type="match status" value="1"/>
</dbReference>
<dbReference type="EMBL" id="BOMF01000005">
    <property type="protein sequence ID" value="GID43134.1"/>
    <property type="molecule type" value="Genomic_DNA"/>
</dbReference>
<comment type="catalytic activity">
    <reaction evidence="6">
        <text>a primary alcohol + NADP(+) = an aldehyde + NADPH + H(+)</text>
        <dbReference type="Rhea" id="RHEA:15937"/>
        <dbReference type="ChEBI" id="CHEBI:15378"/>
        <dbReference type="ChEBI" id="CHEBI:15734"/>
        <dbReference type="ChEBI" id="CHEBI:17478"/>
        <dbReference type="ChEBI" id="CHEBI:57783"/>
        <dbReference type="ChEBI" id="CHEBI:58349"/>
        <dbReference type="EC" id="1.1.1.2"/>
    </reaction>
</comment>